<keyword evidence="2" id="KW-1185">Reference proteome</keyword>
<comment type="caution">
    <text evidence="1">The sequence shown here is derived from an EMBL/GenBank/DDBJ whole genome shotgun (WGS) entry which is preliminary data.</text>
</comment>
<gene>
    <name evidence="1" type="ORF">PoB_001984400</name>
</gene>
<name>A0AAV3ZHH2_9GAST</name>
<dbReference type="Proteomes" id="UP000735302">
    <property type="component" value="Unassembled WGS sequence"/>
</dbReference>
<evidence type="ECO:0000313" key="2">
    <source>
        <dbReference type="Proteomes" id="UP000735302"/>
    </source>
</evidence>
<evidence type="ECO:0000313" key="1">
    <source>
        <dbReference type="EMBL" id="GFN93338.1"/>
    </source>
</evidence>
<sequence>MESWATDIAYPRNNFGKTTCFNLIFVPAGFLNLRHTIPLIFSKKVVLRHVRILRASRSYLVSNDDTTDGVRNAQRLHFTTQVESCLFRQQR</sequence>
<proteinExistence type="predicted"/>
<dbReference type="EMBL" id="BLXT01002329">
    <property type="protein sequence ID" value="GFN93338.1"/>
    <property type="molecule type" value="Genomic_DNA"/>
</dbReference>
<accession>A0AAV3ZHH2</accession>
<protein>
    <submittedName>
        <fullName evidence="1">Uncharacterized protein</fullName>
    </submittedName>
</protein>
<dbReference type="AlphaFoldDB" id="A0AAV3ZHH2"/>
<reference evidence="1 2" key="1">
    <citation type="journal article" date="2021" name="Elife">
        <title>Chloroplast acquisition without the gene transfer in kleptoplastic sea slugs, Plakobranchus ocellatus.</title>
        <authorList>
            <person name="Maeda T."/>
            <person name="Takahashi S."/>
            <person name="Yoshida T."/>
            <person name="Shimamura S."/>
            <person name="Takaki Y."/>
            <person name="Nagai Y."/>
            <person name="Toyoda A."/>
            <person name="Suzuki Y."/>
            <person name="Arimoto A."/>
            <person name="Ishii H."/>
            <person name="Satoh N."/>
            <person name="Nishiyama T."/>
            <person name="Hasebe M."/>
            <person name="Maruyama T."/>
            <person name="Minagawa J."/>
            <person name="Obokata J."/>
            <person name="Shigenobu S."/>
        </authorList>
    </citation>
    <scope>NUCLEOTIDE SEQUENCE [LARGE SCALE GENOMIC DNA]</scope>
</reference>
<organism evidence="1 2">
    <name type="scientific">Plakobranchus ocellatus</name>
    <dbReference type="NCBI Taxonomy" id="259542"/>
    <lineage>
        <taxon>Eukaryota</taxon>
        <taxon>Metazoa</taxon>
        <taxon>Spiralia</taxon>
        <taxon>Lophotrochozoa</taxon>
        <taxon>Mollusca</taxon>
        <taxon>Gastropoda</taxon>
        <taxon>Heterobranchia</taxon>
        <taxon>Euthyneura</taxon>
        <taxon>Panpulmonata</taxon>
        <taxon>Sacoglossa</taxon>
        <taxon>Placobranchoidea</taxon>
        <taxon>Plakobranchidae</taxon>
        <taxon>Plakobranchus</taxon>
    </lineage>
</organism>